<feature type="compositionally biased region" description="Low complexity" evidence="1">
    <location>
        <begin position="171"/>
        <end position="180"/>
    </location>
</feature>
<name>A0ABY9IHG3_9ACTN</name>
<evidence type="ECO:0000313" key="3">
    <source>
        <dbReference type="Proteomes" id="UP001235744"/>
    </source>
</evidence>
<sequence>MDKAVPWGDWLEADAFRELVKQVAPLRPGGWSLPEFVRVTSALGWELSGPRKVGGQVRRRFAARKGPSCGYGTVIADASEPEQVRKLNVRVVDLPAEDVREAAGPVRAAWWVMEDELGPATLWGGDGGPWMMWRRPGAVLVVHTHDAGEVSLELLPADAGTDAVGRGGARGSWRAAESAGLPSAPTTPARRGTSGGEVQKRLYEALRSLTYDAPFFPARFILHLASARAPLRFVQCWSQGPDLVIEATGYLHHPELADPARLTGHGWELPHSLWQRRFPDALDDPAHAGTAARMLVEELRNLAVDPADLVHSGSMTGRGRGLHLDLPHLGIPRTHPGA</sequence>
<gene>
    <name evidence="2" type="ORF">P8A19_02015</name>
</gene>
<proteinExistence type="predicted"/>
<evidence type="ECO:0000256" key="1">
    <source>
        <dbReference type="SAM" id="MobiDB-lite"/>
    </source>
</evidence>
<protein>
    <submittedName>
        <fullName evidence="2">Uncharacterized protein</fullName>
    </submittedName>
</protein>
<dbReference type="RefSeq" id="WP_306105568.1">
    <property type="nucleotide sequence ID" value="NZ_CP120988.1"/>
</dbReference>
<evidence type="ECO:0000313" key="2">
    <source>
        <dbReference type="EMBL" id="WLQ54289.1"/>
    </source>
</evidence>
<organism evidence="2 3">
    <name type="scientific">Streptomyces poriferorum</name>
    <dbReference type="NCBI Taxonomy" id="2798799"/>
    <lineage>
        <taxon>Bacteria</taxon>
        <taxon>Bacillati</taxon>
        <taxon>Actinomycetota</taxon>
        <taxon>Actinomycetes</taxon>
        <taxon>Kitasatosporales</taxon>
        <taxon>Streptomycetaceae</taxon>
        <taxon>Streptomyces</taxon>
    </lineage>
</organism>
<keyword evidence="3" id="KW-1185">Reference proteome</keyword>
<accession>A0ABY9IHG3</accession>
<dbReference type="EMBL" id="CP120988">
    <property type="protein sequence ID" value="WLQ54289.1"/>
    <property type="molecule type" value="Genomic_DNA"/>
</dbReference>
<feature type="region of interest" description="Disordered" evidence="1">
    <location>
        <begin position="165"/>
        <end position="196"/>
    </location>
</feature>
<dbReference type="Proteomes" id="UP001235744">
    <property type="component" value="Chromosome"/>
</dbReference>
<reference evidence="2 3" key="1">
    <citation type="submission" date="2023-03" db="EMBL/GenBank/DDBJ databases">
        <title>Isolation and description of six Streptomyces strains from soil environments, able to metabolize different microbial glucans.</title>
        <authorList>
            <person name="Widen T."/>
            <person name="Larsbrink J."/>
        </authorList>
    </citation>
    <scope>NUCLEOTIDE SEQUENCE [LARGE SCALE GENOMIC DNA]</scope>
    <source>
        <strain evidence="2 3">Alt2</strain>
    </source>
</reference>